<protein>
    <submittedName>
        <fullName evidence="1">Uncharacterized protein</fullName>
    </submittedName>
</protein>
<sequence length="96" mass="11287">MELLPNEAKAKAFVLRIGFERSTRLINAIDRRFQRRYKKACINSFSPINPEWIYKTKLEVELMHQLKMGLSLADTSNTPAAARQRILERIERRKAK</sequence>
<gene>
    <name evidence="1" type="ORF">A1QO_02695</name>
</gene>
<comment type="caution">
    <text evidence="1">The sequence shown here is derived from an EMBL/GenBank/DDBJ whole genome shotgun (WGS) entry which is preliminary data.</text>
</comment>
<organism evidence="1 2">
    <name type="scientific">Vibrio genomosp. F10 str. ZF-129</name>
    <dbReference type="NCBI Taxonomy" id="1187848"/>
    <lineage>
        <taxon>Bacteria</taxon>
        <taxon>Pseudomonadati</taxon>
        <taxon>Pseudomonadota</taxon>
        <taxon>Gammaproteobacteria</taxon>
        <taxon>Vibrionales</taxon>
        <taxon>Vibrionaceae</taxon>
        <taxon>Vibrio</taxon>
    </lineage>
</organism>
<evidence type="ECO:0000313" key="1">
    <source>
        <dbReference type="EMBL" id="OEE38306.1"/>
    </source>
</evidence>
<dbReference type="AlphaFoldDB" id="A0A1E5BKE3"/>
<accession>A0A1E5BKE3</accession>
<dbReference type="STRING" id="1187848.A1QO_02695"/>
<name>A0A1E5BKE3_9VIBR</name>
<proteinExistence type="predicted"/>
<dbReference type="Proteomes" id="UP000094741">
    <property type="component" value="Unassembled WGS sequence"/>
</dbReference>
<dbReference type="EMBL" id="AJYQ02000002">
    <property type="protein sequence ID" value="OEE38306.1"/>
    <property type="molecule type" value="Genomic_DNA"/>
</dbReference>
<reference evidence="1 2" key="1">
    <citation type="journal article" date="2012" name="Science">
        <title>Ecological populations of bacteria act as socially cohesive units of antibiotic production and resistance.</title>
        <authorList>
            <person name="Cordero O.X."/>
            <person name="Wildschutte H."/>
            <person name="Kirkup B."/>
            <person name="Proehl S."/>
            <person name="Ngo L."/>
            <person name="Hussain F."/>
            <person name="Le Roux F."/>
            <person name="Mincer T."/>
            <person name="Polz M.F."/>
        </authorList>
    </citation>
    <scope>NUCLEOTIDE SEQUENCE [LARGE SCALE GENOMIC DNA]</scope>
    <source>
        <strain evidence="1 2">ZF-129</strain>
    </source>
</reference>
<dbReference type="RefSeq" id="WP_017041303.1">
    <property type="nucleotide sequence ID" value="NZ_AJYQ02000002.1"/>
</dbReference>
<evidence type="ECO:0000313" key="2">
    <source>
        <dbReference type="Proteomes" id="UP000094741"/>
    </source>
</evidence>